<dbReference type="PANTHER" id="PTHR21346:SF10">
    <property type="entry name" value="TRANSMEMBRANE PROTEIN"/>
    <property type="match status" value="1"/>
</dbReference>
<protein>
    <recommendedName>
        <fullName evidence="9">EF-hand domain-containing protein</fullName>
    </recommendedName>
</protein>
<keyword evidence="4 6" id="KW-1133">Transmembrane helix</keyword>
<dbReference type="EMBL" id="QEAP01000005">
    <property type="protein sequence ID" value="TPX78391.1"/>
    <property type="molecule type" value="Genomic_DNA"/>
</dbReference>
<comment type="caution">
    <text evidence="7">The sequence shown here is derived from an EMBL/GenBank/DDBJ whole genome shotgun (WGS) entry which is preliminary data.</text>
</comment>
<dbReference type="AlphaFoldDB" id="A0A507FPN5"/>
<evidence type="ECO:0000313" key="7">
    <source>
        <dbReference type="EMBL" id="TPX78391.1"/>
    </source>
</evidence>
<comment type="subcellular location">
    <subcellularLocation>
        <location evidence="1">Membrane</location>
    </subcellularLocation>
</comment>
<dbReference type="OrthoDB" id="163794at2759"/>
<dbReference type="Pfam" id="PF04930">
    <property type="entry name" value="FUN14"/>
    <property type="match status" value="1"/>
</dbReference>
<evidence type="ECO:0008006" key="9">
    <source>
        <dbReference type="Google" id="ProtNLM"/>
    </source>
</evidence>
<keyword evidence="5 6" id="KW-0472">Membrane</keyword>
<keyword evidence="8" id="KW-1185">Reference proteome</keyword>
<accession>A0A507FPN5</accession>
<name>A0A507FPN5_9FUNG</name>
<keyword evidence="3 6" id="KW-0812">Transmembrane</keyword>
<dbReference type="Proteomes" id="UP000320333">
    <property type="component" value="Unassembled WGS sequence"/>
</dbReference>
<dbReference type="STRING" id="246404.A0A507FPN5"/>
<dbReference type="InterPro" id="IPR018247">
    <property type="entry name" value="EF_Hand_1_Ca_BS"/>
</dbReference>
<sequence length="126" mass="13180">MTPKPDDKKPATAAVLTQPANVSEISFATLLGLCSGYAAKKFAKGAGFVIGASFLALQGLAMTGVITIDWKRIESEVTKRLDADGDGKLTTNDIKAVGLRLAHNLSKDLPSAGGFSAAFFIGFRYG</sequence>
<evidence type="ECO:0000256" key="3">
    <source>
        <dbReference type="ARBA" id="ARBA00022692"/>
    </source>
</evidence>
<evidence type="ECO:0000256" key="5">
    <source>
        <dbReference type="ARBA" id="ARBA00023136"/>
    </source>
</evidence>
<dbReference type="InterPro" id="IPR007014">
    <property type="entry name" value="FUN14"/>
</dbReference>
<dbReference type="PROSITE" id="PS00018">
    <property type="entry name" value="EF_HAND_1"/>
    <property type="match status" value="1"/>
</dbReference>
<dbReference type="PANTHER" id="PTHR21346">
    <property type="entry name" value="FUN14 DOMAIN CONTAINING"/>
    <property type="match status" value="1"/>
</dbReference>
<comment type="similarity">
    <text evidence="2">Belongs to the FUN14 family.</text>
</comment>
<reference evidence="7 8" key="1">
    <citation type="journal article" date="2019" name="Sci. Rep.">
        <title>Comparative genomics of chytrid fungi reveal insights into the obligate biotrophic and pathogenic lifestyle of Synchytrium endobioticum.</title>
        <authorList>
            <person name="van de Vossenberg B.T.L.H."/>
            <person name="Warris S."/>
            <person name="Nguyen H.D.T."/>
            <person name="van Gent-Pelzer M.P.E."/>
            <person name="Joly D.L."/>
            <person name="van de Geest H.C."/>
            <person name="Bonants P.J.M."/>
            <person name="Smith D.S."/>
            <person name="Levesque C.A."/>
            <person name="van der Lee T.A.J."/>
        </authorList>
    </citation>
    <scope>NUCLEOTIDE SEQUENCE [LARGE SCALE GENOMIC DNA]</scope>
    <source>
        <strain evidence="7 8">CBS 675.73</strain>
    </source>
</reference>
<evidence type="ECO:0000256" key="4">
    <source>
        <dbReference type="ARBA" id="ARBA00022989"/>
    </source>
</evidence>
<dbReference type="GO" id="GO:0016020">
    <property type="term" value="C:membrane"/>
    <property type="evidence" value="ECO:0007669"/>
    <property type="project" value="UniProtKB-SubCell"/>
</dbReference>
<evidence type="ECO:0000256" key="2">
    <source>
        <dbReference type="ARBA" id="ARBA00009160"/>
    </source>
</evidence>
<gene>
    <name evidence="7" type="ORF">CcCBS67573_g00359</name>
</gene>
<feature type="transmembrane region" description="Helical" evidence="6">
    <location>
        <begin position="46"/>
        <end position="70"/>
    </location>
</feature>
<evidence type="ECO:0000313" key="8">
    <source>
        <dbReference type="Proteomes" id="UP000320333"/>
    </source>
</evidence>
<organism evidence="7 8">
    <name type="scientific">Chytriomyces confervae</name>
    <dbReference type="NCBI Taxonomy" id="246404"/>
    <lineage>
        <taxon>Eukaryota</taxon>
        <taxon>Fungi</taxon>
        <taxon>Fungi incertae sedis</taxon>
        <taxon>Chytridiomycota</taxon>
        <taxon>Chytridiomycota incertae sedis</taxon>
        <taxon>Chytridiomycetes</taxon>
        <taxon>Chytridiales</taxon>
        <taxon>Chytriomycetaceae</taxon>
        <taxon>Chytriomyces</taxon>
    </lineage>
</organism>
<proteinExistence type="inferred from homology"/>
<evidence type="ECO:0000256" key="6">
    <source>
        <dbReference type="SAM" id="Phobius"/>
    </source>
</evidence>
<evidence type="ECO:0000256" key="1">
    <source>
        <dbReference type="ARBA" id="ARBA00004370"/>
    </source>
</evidence>